<comment type="catalytic activity">
    <reaction evidence="23">
        <text>glycero-2-phosphocholine + H2O = phosphocholine + glycerol + H(+)</text>
        <dbReference type="Rhea" id="RHEA:61684"/>
        <dbReference type="ChEBI" id="CHEBI:15377"/>
        <dbReference type="ChEBI" id="CHEBI:15378"/>
        <dbReference type="ChEBI" id="CHEBI:17754"/>
        <dbReference type="ChEBI" id="CHEBI:144950"/>
        <dbReference type="ChEBI" id="CHEBI:295975"/>
    </reaction>
    <physiologicalReaction direction="left-to-right" evidence="23">
        <dbReference type="Rhea" id="RHEA:61685"/>
    </physiologicalReaction>
</comment>
<dbReference type="GO" id="GO:0047390">
    <property type="term" value="F:glycerophosphocholine cholinephosphodiesterase activity"/>
    <property type="evidence" value="ECO:0007669"/>
    <property type="project" value="UniProtKB-EC"/>
</dbReference>
<evidence type="ECO:0000256" key="13">
    <source>
        <dbReference type="ARBA" id="ARBA00023098"/>
    </source>
</evidence>
<dbReference type="Gene3D" id="3.40.720.10">
    <property type="entry name" value="Alkaline Phosphatase, subunit A"/>
    <property type="match status" value="1"/>
</dbReference>
<dbReference type="FunCoup" id="A0A3Q1GYU8">
    <property type="interactions" value="8"/>
</dbReference>
<dbReference type="GO" id="GO:0098552">
    <property type="term" value="C:side of membrane"/>
    <property type="evidence" value="ECO:0007669"/>
    <property type="project" value="UniProtKB-KW"/>
</dbReference>
<name>A0A3Q1GYU8_ANATE</name>
<keyword evidence="12" id="KW-0442">Lipid degradation</keyword>
<evidence type="ECO:0000256" key="16">
    <source>
        <dbReference type="ARBA" id="ARBA00023180"/>
    </source>
</evidence>
<comment type="catalytic activity">
    <reaction evidence="22">
        <text>1-(9Z-octadecenoyl)-sn-glycero-3-phosphocholine + H2O = 1-(9Z-octadecenoyl)-sn-glycerol + phosphocholine + H(+)</text>
        <dbReference type="Rhea" id="RHEA:41091"/>
        <dbReference type="ChEBI" id="CHEBI:15377"/>
        <dbReference type="ChEBI" id="CHEBI:15378"/>
        <dbReference type="ChEBI" id="CHEBI:28610"/>
        <dbReference type="ChEBI" id="CHEBI:75757"/>
        <dbReference type="ChEBI" id="CHEBI:295975"/>
    </reaction>
    <physiologicalReaction direction="left-to-right" evidence="22">
        <dbReference type="Rhea" id="RHEA:41092"/>
    </physiologicalReaction>
</comment>
<comment type="subcellular location">
    <subcellularLocation>
        <location evidence="2">Cell membrane</location>
        <topology evidence="2">Lipid-anchor</topology>
        <topology evidence="2">GPI-anchor</topology>
    </subcellularLocation>
</comment>
<dbReference type="OrthoDB" id="415411at2759"/>
<evidence type="ECO:0000256" key="8">
    <source>
        <dbReference type="ARBA" id="ARBA00022723"/>
    </source>
</evidence>
<evidence type="ECO:0000256" key="26">
    <source>
        <dbReference type="ARBA" id="ARBA00047779"/>
    </source>
</evidence>
<comment type="catalytic activity">
    <reaction evidence="26">
        <text>1-tetradecanoyl-sn-glycero-3-phosphocholine + H2O = 1-tetradecanoyl-sn-glycerol + phosphocholine + H(+)</text>
        <dbReference type="Rhea" id="RHEA:40999"/>
        <dbReference type="ChEBI" id="CHEBI:15377"/>
        <dbReference type="ChEBI" id="CHEBI:15378"/>
        <dbReference type="ChEBI" id="CHEBI:64489"/>
        <dbReference type="ChEBI" id="CHEBI:75536"/>
        <dbReference type="ChEBI" id="CHEBI:295975"/>
    </reaction>
    <physiologicalReaction direction="left-to-right" evidence="26">
        <dbReference type="Rhea" id="RHEA:41000"/>
    </physiologicalReaction>
</comment>
<evidence type="ECO:0000256" key="25">
    <source>
        <dbReference type="ARBA" id="ARBA00047600"/>
    </source>
</evidence>
<dbReference type="GO" id="GO:0046872">
    <property type="term" value="F:metal ion binding"/>
    <property type="evidence" value="ECO:0007669"/>
    <property type="project" value="UniProtKB-KW"/>
</dbReference>
<evidence type="ECO:0000256" key="28">
    <source>
        <dbReference type="ARBA" id="ARBA00048234"/>
    </source>
</evidence>
<keyword evidence="17" id="KW-0449">Lipoprotein</keyword>
<organism evidence="32 33">
    <name type="scientific">Anabas testudineus</name>
    <name type="common">Climbing perch</name>
    <name type="synonym">Anthias testudineus</name>
    <dbReference type="NCBI Taxonomy" id="64144"/>
    <lineage>
        <taxon>Eukaryota</taxon>
        <taxon>Metazoa</taxon>
        <taxon>Chordata</taxon>
        <taxon>Craniata</taxon>
        <taxon>Vertebrata</taxon>
        <taxon>Euteleostomi</taxon>
        <taxon>Actinopterygii</taxon>
        <taxon>Neopterygii</taxon>
        <taxon>Teleostei</taxon>
        <taxon>Neoteleostei</taxon>
        <taxon>Acanthomorphata</taxon>
        <taxon>Anabantaria</taxon>
        <taxon>Anabantiformes</taxon>
        <taxon>Anabantoidei</taxon>
        <taxon>Anabantidae</taxon>
        <taxon>Anabas</taxon>
    </lineage>
</organism>
<dbReference type="AlphaFoldDB" id="A0A3Q1GYU8"/>
<keyword evidence="10" id="KW-0378">Hydrolase</keyword>
<reference evidence="32" key="1">
    <citation type="submission" date="2021-04" db="EMBL/GenBank/DDBJ databases">
        <authorList>
            <consortium name="Wellcome Sanger Institute Data Sharing"/>
        </authorList>
    </citation>
    <scope>NUCLEOTIDE SEQUENCE [LARGE SCALE GENOMIC DNA]</scope>
</reference>
<dbReference type="GO" id="GO:0008889">
    <property type="term" value="F:glycerophosphodiester phosphodiesterase activity"/>
    <property type="evidence" value="ECO:0007669"/>
    <property type="project" value="TreeGrafter"/>
</dbReference>
<dbReference type="PANTHER" id="PTHR10151">
    <property type="entry name" value="ECTONUCLEOTIDE PYROPHOSPHATASE/PHOSPHODIESTERASE"/>
    <property type="match status" value="1"/>
</dbReference>
<dbReference type="GO" id="GO:0005886">
    <property type="term" value="C:plasma membrane"/>
    <property type="evidence" value="ECO:0007669"/>
    <property type="project" value="UniProtKB-SubCell"/>
</dbReference>
<sequence length="459" mass="52451">LSVSSQRSVTAQAMSQGHRLARSFRLFLPLLLMFGAGQRCLAVRPLLVFLFDGFRYDYMDNLQELPGFRELVGSGVKVDYMTPDFPSLSYPNYYTLMTGRHCDVHQMTGNYMWDAVSNKEFLIGTNPDSHLPLWWDGSEPLWVTLQKLGKNVFMYFWPGCEVEILGVHPSFCEEYVYNPSEKNLTDSIGNALNVLRSGQADMAAVYYEKIDVEGHHFGPDSHQVRTAVQQLDIAMQTLNSKIKEKSMVNQLNIMLFSDHGMTKIQWMEKVIELDKYINMSDIVKMMDRGSVVSLWPKDKSYQEVYATLSQVPHMHVYARQQIPGRFHYKGGKFVSPLTLVAEPGWFIIQSKAKLPYWKNDSGEPSAWQNGWHGYDNEFIDMRGLFLATGPDFKRNVRAAPIQSVDIYNLMCWTLGVEPLPNNGSWTRVEYLLNSSGPSQPTTPRTHCLGLLGFLLAIWH</sequence>
<proteinExistence type="inferred from homology"/>
<evidence type="ECO:0000256" key="9">
    <source>
        <dbReference type="ARBA" id="ARBA00022729"/>
    </source>
</evidence>
<evidence type="ECO:0000256" key="1">
    <source>
        <dbReference type="ARBA" id="ARBA00001947"/>
    </source>
</evidence>
<evidence type="ECO:0000256" key="18">
    <source>
        <dbReference type="ARBA" id="ARBA00031167"/>
    </source>
</evidence>
<keyword evidence="13" id="KW-0443">Lipid metabolism</keyword>
<evidence type="ECO:0000256" key="2">
    <source>
        <dbReference type="ARBA" id="ARBA00004609"/>
    </source>
</evidence>
<reference evidence="32" key="3">
    <citation type="submission" date="2025-09" db="UniProtKB">
        <authorList>
            <consortium name="Ensembl"/>
        </authorList>
    </citation>
    <scope>IDENTIFICATION</scope>
</reference>
<comment type="catalytic activity">
    <reaction evidence="30">
        <text>1-(9Z,12Z)-octadecadienoyl-sn-glycero-3-phosphocholine + H2O = 1-(9Z,12Z-octadecadienoyl)-sn-glycerol + phosphocholine + H(+)</text>
        <dbReference type="Rhea" id="RHEA:41115"/>
        <dbReference type="ChEBI" id="CHEBI:15377"/>
        <dbReference type="ChEBI" id="CHEBI:15378"/>
        <dbReference type="ChEBI" id="CHEBI:28733"/>
        <dbReference type="ChEBI" id="CHEBI:75561"/>
        <dbReference type="ChEBI" id="CHEBI:295975"/>
    </reaction>
    <physiologicalReaction direction="left-to-right" evidence="30">
        <dbReference type="Rhea" id="RHEA:41116"/>
    </physiologicalReaction>
</comment>
<comment type="cofactor">
    <cofactor evidence="1">
        <name>Zn(2+)</name>
        <dbReference type="ChEBI" id="CHEBI:29105"/>
    </cofactor>
</comment>
<evidence type="ECO:0000256" key="22">
    <source>
        <dbReference type="ARBA" id="ARBA00047322"/>
    </source>
</evidence>
<dbReference type="Gene3D" id="3.30.1360.180">
    <property type="match status" value="1"/>
</dbReference>
<keyword evidence="7" id="KW-0336">GPI-anchor</keyword>
<evidence type="ECO:0000256" key="27">
    <source>
        <dbReference type="ARBA" id="ARBA00048209"/>
    </source>
</evidence>
<dbReference type="FunFam" id="3.30.1360.180:FF:000001">
    <property type="entry name" value="Ectonucleotide pyrophosphatase/phosphodiesterase family member 6"/>
    <property type="match status" value="1"/>
</dbReference>
<comment type="catalytic activity">
    <reaction evidence="24">
        <text>a 1-O-alkyl-sn-glycero-3-phosphocholine + H2O = a 1-O-alkyl-sn-glycerol + phosphocholine + H(+)</text>
        <dbReference type="Rhea" id="RHEA:36083"/>
        <dbReference type="ChEBI" id="CHEBI:15377"/>
        <dbReference type="ChEBI" id="CHEBI:15378"/>
        <dbReference type="ChEBI" id="CHEBI:15850"/>
        <dbReference type="ChEBI" id="CHEBI:30909"/>
        <dbReference type="ChEBI" id="CHEBI:295975"/>
    </reaction>
    <physiologicalReaction direction="left-to-right" evidence="24">
        <dbReference type="Rhea" id="RHEA:36084"/>
    </physiologicalReaction>
</comment>
<evidence type="ECO:0000256" key="5">
    <source>
        <dbReference type="ARBA" id="ARBA00022475"/>
    </source>
</evidence>
<evidence type="ECO:0000256" key="7">
    <source>
        <dbReference type="ARBA" id="ARBA00022622"/>
    </source>
</evidence>
<evidence type="ECO:0000256" key="23">
    <source>
        <dbReference type="ARBA" id="ARBA00047482"/>
    </source>
</evidence>
<dbReference type="InterPro" id="IPR017850">
    <property type="entry name" value="Alkaline_phosphatase_core_sf"/>
</dbReference>
<protein>
    <recommendedName>
        <fullName evidence="4">glycerophosphocholine cholinephosphodiesterase</fullName>
        <ecNumber evidence="4">3.1.4.38</ecNumber>
    </recommendedName>
    <alternativeName>
        <fullName evidence="19">Choline-specific glycerophosphodiester phosphodiesterase</fullName>
    </alternativeName>
    <alternativeName>
        <fullName evidence="18">Ectonucleotide pyrophosphatase/phosphodiesterase family member 6</fullName>
    </alternativeName>
</protein>
<keyword evidence="9" id="KW-0732">Signal</keyword>
<dbReference type="Ensembl" id="ENSATET00000000073.3">
    <property type="protein sequence ID" value="ENSATEP00000000065.2"/>
    <property type="gene ID" value="ENSATEG00000000012.3"/>
</dbReference>
<gene>
    <name evidence="32" type="primary">ENPP6</name>
</gene>
<evidence type="ECO:0000256" key="10">
    <source>
        <dbReference type="ARBA" id="ARBA00022801"/>
    </source>
</evidence>
<evidence type="ECO:0000256" key="12">
    <source>
        <dbReference type="ARBA" id="ARBA00022963"/>
    </source>
</evidence>
<dbReference type="GO" id="GO:0016042">
    <property type="term" value="P:lipid catabolic process"/>
    <property type="evidence" value="ECO:0007669"/>
    <property type="project" value="UniProtKB-KW"/>
</dbReference>
<dbReference type="EC" id="3.1.4.38" evidence="4"/>
<evidence type="ECO:0000256" key="20">
    <source>
        <dbReference type="ARBA" id="ARBA00046203"/>
    </source>
</evidence>
<dbReference type="GO" id="GO:0019695">
    <property type="term" value="P:choline metabolic process"/>
    <property type="evidence" value="ECO:0007669"/>
    <property type="project" value="TreeGrafter"/>
</dbReference>
<comment type="catalytic activity">
    <reaction evidence="21">
        <text>1-dodecanoyl-sn-glycero-3-phosphocholine + H2O = 1-dodecanoyl-sn-glycerol + phosphocholine + H(+)</text>
        <dbReference type="Rhea" id="RHEA:41127"/>
        <dbReference type="ChEBI" id="CHEBI:15377"/>
        <dbReference type="ChEBI" id="CHEBI:15378"/>
        <dbReference type="ChEBI" id="CHEBI:74966"/>
        <dbReference type="ChEBI" id="CHEBI:75529"/>
        <dbReference type="ChEBI" id="CHEBI:295975"/>
    </reaction>
    <physiologicalReaction direction="left-to-right" evidence="21">
        <dbReference type="Rhea" id="RHEA:41128"/>
    </physiologicalReaction>
</comment>
<evidence type="ECO:0000256" key="3">
    <source>
        <dbReference type="ARBA" id="ARBA00010594"/>
    </source>
</evidence>
<evidence type="ECO:0000256" key="15">
    <source>
        <dbReference type="ARBA" id="ARBA00023157"/>
    </source>
</evidence>
<dbReference type="STRING" id="64144.ENSATEP00000000065"/>
<evidence type="ECO:0000313" key="33">
    <source>
        <dbReference type="Proteomes" id="UP000265040"/>
    </source>
</evidence>
<keyword evidence="15" id="KW-1015">Disulfide bond</keyword>
<evidence type="ECO:0000256" key="4">
    <source>
        <dbReference type="ARBA" id="ARBA00012318"/>
    </source>
</evidence>
<comment type="catalytic activity">
    <reaction evidence="28">
        <text>sphing-4-enine-phosphocholine + H2O = sphing-4-enine + phosphocholine + H(+)</text>
        <dbReference type="Rhea" id="RHEA:41095"/>
        <dbReference type="ChEBI" id="CHEBI:15377"/>
        <dbReference type="ChEBI" id="CHEBI:15378"/>
        <dbReference type="ChEBI" id="CHEBI:57756"/>
        <dbReference type="ChEBI" id="CHEBI:58906"/>
        <dbReference type="ChEBI" id="CHEBI:295975"/>
    </reaction>
    <physiologicalReaction direction="left-to-right" evidence="28">
        <dbReference type="Rhea" id="RHEA:41096"/>
    </physiologicalReaction>
</comment>
<evidence type="ECO:0000256" key="24">
    <source>
        <dbReference type="ARBA" id="ARBA00047494"/>
    </source>
</evidence>
<dbReference type="SUPFAM" id="SSF53649">
    <property type="entry name" value="Alkaline phosphatase-like"/>
    <property type="match status" value="1"/>
</dbReference>
<dbReference type="InterPro" id="IPR002591">
    <property type="entry name" value="Phosphodiest/P_Trfase"/>
</dbReference>
<evidence type="ECO:0000256" key="29">
    <source>
        <dbReference type="ARBA" id="ARBA00048703"/>
    </source>
</evidence>
<comment type="similarity">
    <text evidence="3">Belongs to the nucleotide pyrophosphatase/phosphodiesterase family.</text>
</comment>
<dbReference type="GeneTree" id="ENSGT00940000158457"/>
<evidence type="ECO:0000313" key="32">
    <source>
        <dbReference type="Ensembl" id="ENSATEP00000000065.2"/>
    </source>
</evidence>
<evidence type="ECO:0000256" key="31">
    <source>
        <dbReference type="ARBA" id="ARBA00049320"/>
    </source>
</evidence>
<keyword evidence="14" id="KW-0472">Membrane</keyword>
<evidence type="ECO:0000256" key="17">
    <source>
        <dbReference type="ARBA" id="ARBA00023288"/>
    </source>
</evidence>
<dbReference type="CDD" id="cd16018">
    <property type="entry name" value="Enpp"/>
    <property type="match status" value="1"/>
</dbReference>
<evidence type="ECO:0000256" key="19">
    <source>
        <dbReference type="ARBA" id="ARBA00032556"/>
    </source>
</evidence>
<comment type="catalytic activity">
    <reaction evidence="31">
        <text>1-(5Z,8Z,11Z,14Z-eicosatetraenoyl)-sn-glycero-3-phosphocholine + H2O = 1-(5Z,8Z,11Z,14Z-eicosatetraenoyl)-sn-glycerol + phosphocholine + H(+)</text>
        <dbReference type="Rhea" id="RHEA:41003"/>
        <dbReference type="ChEBI" id="CHEBI:15377"/>
        <dbReference type="ChEBI" id="CHEBI:15378"/>
        <dbReference type="ChEBI" id="CHEBI:34071"/>
        <dbReference type="ChEBI" id="CHEBI:74344"/>
        <dbReference type="ChEBI" id="CHEBI:295975"/>
    </reaction>
    <physiologicalReaction direction="left-to-right" evidence="31">
        <dbReference type="Rhea" id="RHEA:41004"/>
    </physiologicalReaction>
</comment>
<evidence type="ECO:0000256" key="14">
    <source>
        <dbReference type="ARBA" id="ARBA00023136"/>
    </source>
</evidence>
<evidence type="ECO:0000256" key="30">
    <source>
        <dbReference type="ARBA" id="ARBA00049092"/>
    </source>
</evidence>
<dbReference type="InParanoid" id="A0A3Q1GYU8"/>
<dbReference type="PANTHER" id="PTHR10151:SF66">
    <property type="entry name" value="GLYCEROPHOSPHOCHOLINE CHOLINEPHOSPHODIESTERASE ENPP6"/>
    <property type="match status" value="1"/>
</dbReference>
<comment type="function">
    <text evidence="20">Choline-specific glycerophosphodiesterase that hydrolyzes glycerophosphocholine (GPC) and lysophosphatidylcholine (LPC) and contributes to supplying choline to the cells. Has a preference for LPC with short (12:0 and 14:0) or polyunsaturated (18:2 and 20:4) fatty acids. In vitro, hydrolyzes only choline-containing lysophospholipids, such as sphingosylphosphorylcholine (SPC), platelet-activating factor (PAF) and lysoPAF, but not other lysophospholipids.</text>
</comment>
<evidence type="ECO:0000256" key="6">
    <source>
        <dbReference type="ARBA" id="ARBA00022553"/>
    </source>
</evidence>
<dbReference type="Proteomes" id="UP000265040">
    <property type="component" value="Chromosome 10"/>
</dbReference>
<keyword evidence="5" id="KW-1003">Cell membrane</keyword>
<keyword evidence="11" id="KW-0862">Zinc</keyword>
<comment type="catalytic activity">
    <reaction evidence="27">
        <text>1-hexadecanoyl-sn-glycero-3-phosphocholine + H2O = 1-hexadecanoyl-sn-glycerol + phosphocholine + H(+)</text>
        <dbReference type="Rhea" id="RHEA:41119"/>
        <dbReference type="ChEBI" id="CHEBI:15377"/>
        <dbReference type="ChEBI" id="CHEBI:15378"/>
        <dbReference type="ChEBI" id="CHEBI:72998"/>
        <dbReference type="ChEBI" id="CHEBI:75542"/>
        <dbReference type="ChEBI" id="CHEBI:295975"/>
    </reaction>
    <physiologicalReaction direction="left-to-right" evidence="27">
        <dbReference type="Rhea" id="RHEA:41120"/>
    </physiologicalReaction>
</comment>
<evidence type="ECO:0000256" key="21">
    <source>
        <dbReference type="ARBA" id="ARBA00047290"/>
    </source>
</evidence>
<keyword evidence="8" id="KW-0479">Metal-binding</keyword>
<dbReference type="Pfam" id="PF01663">
    <property type="entry name" value="Phosphodiest"/>
    <property type="match status" value="1"/>
</dbReference>
<comment type="catalytic activity">
    <reaction evidence="29">
        <text>sn-glycerol 3-phosphocholine + H2O = phosphocholine + glycerol + H(+)</text>
        <dbReference type="Rhea" id="RHEA:19545"/>
        <dbReference type="ChEBI" id="CHEBI:15377"/>
        <dbReference type="ChEBI" id="CHEBI:15378"/>
        <dbReference type="ChEBI" id="CHEBI:16870"/>
        <dbReference type="ChEBI" id="CHEBI:17754"/>
        <dbReference type="ChEBI" id="CHEBI:295975"/>
        <dbReference type="EC" id="3.1.4.38"/>
    </reaction>
    <physiologicalReaction direction="left-to-right" evidence="29">
        <dbReference type="Rhea" id="RHEA:19546"/>
    </physiologicalReaction>
</comment>
<keyword evidence="33" id="KW-1185">Reference proteome</keyword>
<keyword evidence="16" id="KW-0325">Glycoprotein</keyword>
<comment type="catalytic activity">
    <reaction evidence="25">
        <text>a 1-acyl-sn-glycero-3-phosphocholine + H2O = a 1-acyl-sn-glycerol + phosphocholine + H(+)</text>
        <dbReference type="Rhea" id="RHEA:44720"/>
        <dbReference type="ChEBI" id="CHEBI:15377"/>
        <dbReference type="ChEBI" id="CHEBI:15378"/>
        <dbReference type="ChEBI" id="CHEBI:58168"/>
        <dbReference type="ChEBI" id="CHEBI:64683"/>
        <dbReference type="ChEBI" id="CHEBI:295975"/>
    </reaction>
    <physiologicalReaction direction="left-to-right" evidence="25">
        <dbReference type="Rhea" id="RHEA:44721"/>
    </physiologicalReaction>
</comment>
<evidence type="ECO:0000256" key="11">
    <source>
        <dbReference type="ARBA" id="ARBA00022833"/>
    </source>
</evidence>
<accession>A0A3Q1GYU8</accession>
<keyword evidence="6" id="KW-0597">Phosphoprotein</keyword>
<reference evidence="32" key="2">
    <citation type="submission" date="2025-08" db="UniProtKB">
        <authorList>
            <consortium name="Ensembl"/>
        </authorList>
    </citation>
    <scope>IDENTIFICATION</scope>
</reference>